<protein>
    <recommendedName>
        <fullName evidence="4">Cupin 2 conserved barrel domain-containing protein</fullName>
    </recommendedName>
</protein>
<name>A0AA38X3I9_9EURO</name>
<keyword evidence="3" id="KW-1185">Reference proteome</keyword>
<sequence length="247" mass="27010">MPPTPATTSSAKSFTLLLPAGLVTFTFPPPEAYTTGNARTRITIPKGSTWSPGAHWHEHYTEHIRVLQGRLKLTLNGVVSIKGPEDGVVTFQKFEVHDFCRADGGAAEGEGDDGDVVVEEWTDPEDGFKEVFFYNVMSAFADPSLGATTSTNPPNFTVPLLLQLLTTIPYVDNYVDLLPFLPNSASLVGRVLFGVKWMLTHGFYAIGGWVGWAAGYHSWVREYTPPELWIVAERGPIPRGEKGGKGD</sequence>
<feature type="chain" id="PRO_5041396896" description="Cupin 2 conserved barrel domain-containing protein" evidence="1">
    <location>
        <begin position="33"/>
        <end position="247"/>
    </location>
</feature>
<proteinExistence type="predicted"/>
<dbReference type="Gene3D" id="2.60.120.10">
    <property type="entry name" value="Jelly Rolls"/>
    <property type="match status" value="1"/>
</dbReference>
<evidence type="ECO:0000313" key="3">
    <source>
        <dbReference type="Proteomes" id="UP001172673"/>
    </source>
</evidence>
<evidence type="ECO:0000313" key="2">
    <source>
        <dbReference type="EMBL" id="KAJ9606171.1"/>
    </source>
</evidence>
<dbReference type="InterPro" id="IPR014710">
    <property type="entry name" value="RmlC-like_jellyroll"/>
</dbReference>
<accession>A0AA38X3I9</accession>
<evidence type="ECO:0000256" key="1">
    <source>
        <dbReference type="SAM" id="SignalP"/>
    </source>
</evidence>
<dbReference type="AlphaFoldDB" id="A0AA38X3I9"/>
<organism evidence="2 3">
    <name type="scientific">Cladophialophora chaetospira</name>
    <dbReference type="NCBI Taxonomy" id="386627"/>
    <lineage>
        <taxon>Eukaryota</taxon>
        <taxon>Fungi</taxon>
        <taxon>Dikarya</taxon>
        <taxon>Ascomycota</taxon>
        <taxon>Pezizomycotina</taxon>
        <taxon>Eurotiomycetes</taxon>
        <taxon>Chaetothyriomycetidae</taxon>
        <taxon>Chaetothyriales</taxon>
        <taxon>Herpotrichiellaceae</taxon>
        <taxon>Cladophialophora</taxon>
    </lineage>
</organism>
<dbReference type="SUPFAM" id="SSF51182">
    <property type="entry name" value="RmlC-like cupins"/>
    <property type="match status" value="1"/>
</dbReference>
<reference evidence="2" key="1">
    <citation type="submission" date="2022-10" db="EMBL/GenBank/DDBJ databases">
        <title>Culturing micro-colonial fungi from biological soil crusts in the Mojave desert and describing Neophaeococcomyces mojavensis, and introducing the new genera and species Taxawa tesnikishii.</title>
        <authorList>
            <person name="Kurbessoian T."/>
            <person name="Stajich J.E."/>
        </authorList>
    </citation>
    <scope>NUCLEOTIDE SEQUENCE</scope>
    <source>
        <strain evidence="2">TK_41</strain>
    </source>
</reference>
<comment type="caution">
    <text evidence="2">The sequence shown here is derived from an EMBL/GenBank/DDBJ whole genome shotgun (WGS) entry which is preliminary data.</text>
</comment>
<evidence type="ECO:0008006" key="4">
    <source>
        <dbReference type="Google" id="ProtNLM"/>
    </source>
</evidence>
<dbReference type="InterPro" id="IPR011051">
    <property type="entry name" value="RmlC_Cupin_sf"/>
</dbReference>
<dbReference type="Proteomes" id="UP001172673">
    <property type="component" value="Unassembled WGS sequence"/>
</dbReference>
<keyword evidence="1" id="KW-0732">Signal</keyword>
<feature type="signal peptide" evidence="1">
    <location>
        <begin position="1"/>
        <end position="32"/>
    </location>
</feature>
<gene>
    <name evidence="2" type="ORF">H2200_009132</name>
</gene>
<dbReference type="CDD" id="cd02208">
    <property type="entry name" value="cupin_RmlC-like"/>
    <property type="match status" value="1"/>
</dbReference>
<dbReference type="EMBL" id="JAPDRK010000014">
    <property type="protein sequence ID" value="KAJ9606171.1"/>
    <property type="molecule type" value="Genomic_DNA"/>
</dbReference>